<feature type="binding site" evidence="13">
    <location>
        <position position="370"/>
    </location>
    <ligand>
        <name>GTP</name>
        <dbReference type="ChEBI" id="CHEBI:37565"/>
    </ligand>
</feature>
<dbReference type="PANTHER" id="PTHR21327">
    <property type="entry name" value="GTP CYCLOHYDROLASE II-RELATED"/>
    <property type="match status" value="1"/>
</dbReference>
<feature type="binding site" evidence="13">
    <location>
        <position position="330"/>
    </location>
    <ligand>
        <name>GTP</name>
        <dbReference type="ChEBI" id="CHEBI:37565"/>
    </ligand>
</feature>
<evidence type="ECO:0000313" key="15">
    <source>
        <dbReference type="EMBL" id="WGW13428.1"/>
    </source>
</evidence>
<dbReference type="SUPFAM" id="SSF142695">
    <property type="entry name" value="RibA-like"/>
    <property type="match status" value="1"/>
</dbReference>
<dbReference type="PIRSF" id="PIRSF001259">
    <property type="entry name" value="RibA"/>
    <property type="match status" value="1"/>
</dbReference>
<sequence>MNVRLDTIPEALAALAAGKPVAVVDDASRENEGDLILAAEHASAASMAFLVRHTSGVLCAPLPASRLDALALPPMTAINEDAKGTAYSVSVDARIGVTTGISAADRARTCRLLASAETTPAQLTRPGHVFPLRAREHGVLARRGHTEAAIDLTRLAGCSPAGVIGELVADDGSIMDAPATREFCDSHGLVMISIEDLVAYRYLIESPLSASPAVLLPSTLAQSSPGDDAPRFMATAYRNEVSDDEHLVLTLGLDARSDEAPLVRVHSECLTGDVFGSSRCDCGNQLRSAMQEIAEAGRGVLIYLRGHEGRGIGLTAKLQAYALQEAGRDTVDANLDLGLPVDDRSYHAAAAILRDLDVTRIRLLSNNPGKRAALEKDGIEVTAQLQRPSMATPENLAYLTTKRDRMGHVIDIGDLPAPGRSSGTTQLGVAP</sequence>
<evidence type="ECO:0000256" key="10">
    <source>
        <dbReference type="ARBA" id="ARBA00022833"/>
    </source>
</evidence>
<comment type="pathway">
    <text evidence="4">Cofactor biosynthesis; riboflavin biosynthesis; 2-hydroxy-3-oxobutyl phosphate from D-ribulose 5-phosphate: step 1/1.</text>
</comment>
<feature type="binding site" evidence="13">
    <location>
        <position position="365"/>
    </location>
    <ligand>
        <name>GTP</name>
        <dbReference type="ChEBI" id="CHEBI:37565"/>
    </ligand>
</feature>
<comment type="pathway">
    <text evidence="3 13">Cofactor biosynthesis; riboflavin biosynthesis; 5-amino-6-(D-ribitylamino)uracil from GTP: step 1/4.</text>
</comment>
<dbReference type="CDD" id="cd00641">
    <property type="entry name" value="GTP_cyclohydro2"/>
    <property type="match status" value="1"/>
</dbReference>
<feature type="binding site" evidence="13">
    <location>
        <position position="269"/>
    </location>
    <ligand>
        <name>Zn(2+)</name>
        <dbReference type="ChEBI" id="CHEBI:29105"/>
        <note>catalytic</note>
    </ligand>
</feature>
<dbReference type="RefSeq" id="WP_349640251.1">
    <property type="nucleotide sequence ID" value="NZ_CP090958.1"/>
</dbReference>
<dbReference type="SUPFAM" id="SSF55821">
    <property type="entry name" value="YrdC/RibB"/>
    <property type="match status" value="1"/>
</dbReference>
<dbReference type="Pfam" id="PF00926">
    <property type="entry name" value="DHBP_synthase"/>
    <property type="match status" value="1"/>
</dbReference>
<keyword evidence="10 13" id="KW-0862">Zinc</keyword>
<feature type="binding site" evidence="13">
    <location>
        <position position="285"/>
    </location>
    <ligand>
        <name>GTP</name>
        <dbReference type="ChEBI" id="CHEBI:37565"/>
    </ligand>
</feature>
<dbReference type="GO" id="GO:0008686">
    <property type="term" value="F:3,4-dihydroxy-2-butanone-4-phosphate synthase activity"/>
    <property type="evidence" value="ECO:0007669"/>
    <property type="project" value="UniProtKB-EC"/>
</dbReference>
<evidence type="ECO:0000256" key="3">
    <source>
        <dbReference type="ARBA" id="ARBA00004853"/>
    </source>
</evidence>
<dbReference type="InterPro" id="IPR017945">
    <property type="entry name" value="DHBP_synth_RibB-like_a/b_dom"/>
</dbReference>
<feature type="binding site" evidence="13">
    <location>
        <begin position="308"/>
        <end position="310"/>
    </location>
    <ligand>
        <name>GTP</name>
        <dbReference type="ChEBI" id="CHEBI:37565"/>
    </ligand>
</feature>
<feature type="binding site" evidence="13">
    <location>
        <position position="280"/>
    </location>
    <ligand>
        <name>Zn(2+)</name>
        <dbReference type="ChEBI" id="CHEBI:29105"/>
        <note>catalytic</note>
    </ligand>
</feature>
<comment type="catalytic activity">
    <reaction evidence="12 13">
        <text>GTP + 4 H2O = 2,5-diamino-6-hydroxy-4-(5-phosphoribosylamino)-pyrimidine + formate + 2 phosphate + 3 H(+)</text>
        <dbReference type="Rhea" id="RHEA:23704"/>
        <dbReference type="ChEBI" id="CHEBI:15377"/>
        <dbReference type="ChEBI" id="CHEBI:15378"/>
        <dbReference type="ChEBI" id="CHEBI:15740"/>
        <dbReference type="ChEBI" id="CHEBI:37565"/>
        <dbReference type="ChEBI" id="CHEBI:43474"/>
        <dbReference type="ChEBI" id="CHEBI:58614"/>
        <dbReference type="EC" id="3.5.4.25"/>
    </reaction>
</comment>
<dbReference type="EMBL" id="CP090958">
    <property type="protein sequence ID" value="WGW13428.1"/>
    <property type="molecule type" value="Genomic_DNA"/>
</dbReference>
<evidence type="ECO:0000256" key="5">
    <source>
        <dbReference type="ARBA" id="ARBA00005520"/>
    </source>
</evidence>
<feature type="domain" description="GTP cyclohydrolase II" evidence="14">
    <location>
        <begin position="231"/>
        <end position="385"/>
    </location>
</feature>
<name>A0ABY8QWW9_9MICO</name>
<proteinExistence type="inferred from homology"/>
<evidence type="ECO:0000256" key="2">
    <source>
        <dbReference type="ARBA" id="ARBA00002284"/>
    </source>
</evidence>
<dbReference type="InterPro" id="IPR036144">
    <property type="entry name" value="RibA-like_sf"/>
</dbReference>
<comment type="cofactor">
    <cofactor evidence="13">
        <name>Zn(2+)</name>
        <dbReference type="ChEBI" id="CHEBI:29105"/>
    </cofactor>
    <text evidence="13">Binds 1 zinc ion per subunit.</text>
</comment>
<dbReference type="InterPro" id="IPR000422">
    <property type="entry name" value="DHBP_synthase_RibB"/>
</dbReference>
<comment type="similarity">
    <text evidence="5">In the N-terminal section; belongs to the DHBP synthase family.</text>
</comment>
<keyword evidence="11 13" id="KW-0342">GTP-binding</keyword>
<evidence type="ECO:0000256" key="6">
    <source>
        <dbReference type="ARBA" id="ARBA00022619"/>
    </source>
</evidence>
<dbReference type="PANTHER" id="PTHR21327:SF18">
    <property type="entry name" value="3,4-DIHYDROXY-2-BUTANONE 4-PHOSPHATE SYNTHASE"/>
    <property type="match status" value="1"/>
</dbReference>
<evidence type="ECO:0000256" key="12">
    <source>
        <dbReference type="ARBA" id="ARBA00049295"/>
    </source>
</evidence>
<dbReference type="InterPro" id="IPR032677">
    <property type="entry name" value="GTP_cyclohydro_II"/>
</dbReference>
<protein>
    <recommendedName>
        <fullName evidence="13">GTP cyclohydrolase-2</fullName>
        <ecNumber evidence="13">3.5.4.25</ecNumber>
    </recommendedName>
    <alternativeName>
        <fullName evidence="13">GTP cyclohydrolase II</fullName>
    </alternativeName>
</protein>
<comment type="function">
    <text evidence="2">Catalyzes the conversion of D-ribulose 5-phosphate to formate and 3,4-dihydroxy-2-butanone 4-phosphate.</text>
</comment>
<dbReference type="NCBIfam" id="NF001591">
    <property type="entry name" value="PRK00393.1"/>
    <property type="match status" value="1"/>
</dbReference>
<keyword evidence="15" id="KW-0456">Lyase</keyword>
<evidence type="ECO:0000256" key="7">
    <source>
        <dbReference type="ARBA" id="ARBA00022723"/>
    </source>
</evidence>
<evidence type="ECO:0000256" key="1">
    <source>
        <dbReference type="ARBA" id="ARBA00000141"/>
    </source>
</evidence>
<keyword evidence="8 13" id="KW-0547">Nucleotide-binding</keyword>
<gene>
    <name evidence="15" type="primary">ribB</name>
    <name evidence="13" type="synonym">ribA</name>
    <name evidence="15" type="ORF">LWF01_06635</name>
</gene>
<comment type="catalytic activity">
    <reaction evidence="1">
        <text>D-ribulose 5-phosphate = (2S)-2-hydroxy-3-oxobutyl phosphate + formate + H(+)</text>
        <dbReference type="Rhea" id="RHEA:18457"/>
        <dbReference type="ChEBI" id="CHEBI:15378"/>
        <dbReference type="ChEBI" id="CHEBI:15740"/>
        <dbReference type="ChEBI" id="CHEBI:58121"/>
        <dbReference type="ChEBI" id="CHEBI:58830"/>
        <dbReference type="EC" id="4.1.99.12"/>
    </reaction>
</comment>
<keyword evidence="16" id="KW-1185">Reference proteome</keyword>
<dbReference type="Gene3D" id="3.90.870.10">
    <property type="entry name" value="DHBP synthase"/>
    <property type="match status" value="1"/>
</dbReference>
<evidence type="ECO:0000256" key="8">
    <source>
        <dbReference type="ARBA" id="ARBA00022741"/>
    </source>
</evidence>
<evidence type="ECO:0000256" key="4">
    <source>
        <dbReference type="ARBA" id="ARBA00004904"/>
    </source>
</evidence>
<organism evidence="15 16">
    <name type="scientific">Saxibacter everestensis</name>
    <dbReference type="NCBI Taxonomy" id="2909229"/>
    <lineage>
        <taxon>Bacteria</taxon>
        <taxon>Bacillati</taxon>
        <taxon>Actinomycetota</taxon>
        <taxon>Actinomycetes</taxon>
        <taxon>Micrococcales</taxon>
        <taxon>Brevibacteriaceae</taxon>
        <taxon>Saxibacter</taxon>
    </lineage>
</organism>
<feature type="active site" description="Nucleophile" evidence="13">
    <location>
        <position position="344"/>
    </location>
</feature>
<comment type="function">
    <text evidence="13">Catalyzes the conversion of GTP to 2,5-diamino-6-ribosylamino-4(3H)-pyrimidinone 5'-phosphate (DARP), formate and pyrophosphate.</text>
</comment>
<dbReference type="Proteomes" id="UP001209083">
    <property type="component" value="Chromosome"/>
</dbReference>
<dbReference type="HAMAP" id="MF_00179">
    <property type="entry name" value="RibA"/>
    <property type="match status" value="1"/>
</dbReference>
<accession>A0ABY8QWW9</accession>
<dbReference type="Pfam" id="PF00925">
    <property type="entry name" value="GTP_cyclohydro2"/>
    <property type="match status" value="1"/>
</dbReference>
<feature type="binding site" evidence="13">
    <location>
        <begin position="264"/>
        <end position="268"/>
    </location>
    <ligand>
        <name>GTP</name>
        <dbReference type="ChEBI" id="CHEBI:37565"/>
    </ligand>
</feature>
<evidence type="ECO:0000256" key="11">
    <source>
        <dbReference type="ARBA" id="ARBA00023134"/>
    </source>
</evidence>
<evidence type="ECO:0000259" key="14">
    <source>
        <dbReference type="Pfam" id="PF00925"/>
    </source>
</evidence>
<feature type="binding site" evidence="13">
    <location>
        <position position="282"/>
    </location>
    <ligand>
        <name>Zn(2+)</name>
        <dbReference type="ChEBI" id="CHEBI:29105"/>
        <note>catalytic</note>
    </ligand>
</feature>
<evidence type="ECO:0000256" key="9">
    <source>
        <dbReference type="ARBA" id="ARBA00022801"/>
    </source>
</evidence>
<dbReference type="Gene3D" id="3.40.50.10990">
    <property type="entry name" value="GTP cyclohydrolase II"/>
    <property type="match status" value="1"/>
</dbReference>
<feature type="active site" description="Proton acceptor" evidence="13">
    <location>
        <position position="342"/>
    </location>
</feature>
<evidence type="ECO:0000313" key="16">
    <source>
        <dbReference type="Proteomes" id="UP001209083"/>
    </source>
</evidence>
<dbReference type="EC" id="3.5.4.25" evidence="13"/>
<evidence type="ECO:0000256" key="13">
    <source>
        <dbReference type="HAMAP-Rule" id="MF_00179"/>
    </source>
</evidence>
<keyword evidence="6 13" id="KW-0686">Riboflavin biosynthesis</keyword>
<comment type="similarity">
    <text evidence="13">Belongs to the GTP cyclohydrolase II family.</text>
</comment>
<dbReference type="InterPro" id="IPR000926">
    <property type="entry name" value="RibA"/>
</dbReference>
<keyword evidence="9 13" id="KW-0378">Hydrolase</keyword>
<dbReference type="NCBIfam" id="TIGR00506">
    <property type="entry name" value="ribB"/>
    <property type="match status" value="1"/>
</dbReference>
<keyword evidence="7 13" id="KW-0479">Metal-binding</keyword>
<reference evidence="15 16" key="1">
    <citation type="submission" date="2023-05" db="EMBL/GenBank/DDBJ databases">
        <title>Lithophilousrod everest ZFBP1038 complete genpme.</title>
        <authorList>
            <person name="Tian M."/>
        </authorList>
    </citation>
    <scope>NUCLEOTIDE SEQUENCE [LARGE SCALE GENOMIC DNA]</scope>
    <source>
        <strain evidence="15 16">ZFBP1038</strain>
    </source>
</reference>